<dbReference type="Gene3D" id="3.40.630.30">
    <property type="match status" value="1"/>
</dbReference>
<dbReference type="InterPro" id="IPR000182">
    <property type="entry name" value="GNAT_dom"/>
</dbReference>
<evidence type="ECO:0000259" key="1">
    <source>
        <dbReference type="PROSITE" id="PS51186"/>
    </source>
</evidence>
<dbReference type="PANTHER" id="PTHR42791">
    <property type="entry name" value="GNAT FAMILY ACETYLTRANSFERASE"/>
    <property type="match status" value="1"/>
</dbReference>
<evidence type="ECO:0000313" key="3">
    <source>
        <dbReference type="Proteomes" id="UP001175001"/>
    </source>
</evidence>
<dbReference type="EMBL" id="JAUJDW010000043">
    <property type="protein sequence ID" value="KAK0647796.1"/>
    <property type="molecule type" value="Genomic_DNA"/>
</dbReference>
<evidence type="ECO:0000313" key="2">
    <source>
        <dbReference type="EMBL" id="KAK0647796.1"/>
    </source>
</evidence>
<dbReference type="GO" id="GO:0016747">
    <property type="term" value="F:acyltransferase activity, transferring groups other than amino-acyl groups"/>
    <property type="evidence" value="ECO:0007669"/>
    <property type="project" value="InterPro"/>
</dbReference>
<dbReference type="InterPro" id="IPR016181">
    <property type="entry name" value="Acyl_CoA_acyltransferase"/>
</dbReference>
<dbReference type="CDD" id="cd04301">
    <property type="entry name" value="NAT_SF"/>
    <property type="match status" value="1"/>
</dbReference>
<dbReference type="SUPFAM" id="SSF55729">
    <property type="entry name" value="Acyl-CoA N-acyltransferases (Nat)"/>
    <property type="match status" value="1"/>
</dbReference>
<dbReference type="PANTHER" id="PTHR42791:SF1">
    <property type="entry name" value="N-ACETYLTRANSFERASE DOMAIN-CONTAINING PROTEIN"/>
    <property type="match status" value="1"/>
</dbReference>
<dbReference type="AlphaFoldDB" id="A0AA40CQN8"/>
<feature type="domain" description="N-acetyltransferase" evidence="1">
    <location>
        <begin position="1"/>
        <end position="111"/>
    </location>
</feature>
<gene>
    <name evidence="2" type="ORF">DIS24_g7337</name>
</gene>
<dbReference type="PROSITE" id="PS51186">
    <property type="entry name" value="GNAT"/>
    <property type="match status" value="1"/>
</dbReference>
<name>A0AA40CQN8_9PEZI</name>
<dbReference type="Pfam" id="PF13508">
    <property type="entry name" value="Acetyltransf_7"/>
    <property type="match status" value="1"/>
</dbReference>
<dbReference type="Proteomes" id="UP001175001">
    <property type="component" value="Unassembled WGS sequence"/>
</dbReference>
<sequence length="126" mass="14360">MVDVANSTAFLEADGKDNSRVWTEEGFKKPKERYELCDLGVSPHFRRMGIGKMMVKWVMDKALEEGVPVHSTASPAGKSLYQSMDFRTVGKWKWCPEPNSEWDVMHWNPAPLEQESRNNDGRGSGR</sequence>
<protein>
    <recommendedName>
        <fullName evidence="1">N-acetyltransferase domain-containing protein</fullName>
    </recommendedName>
</protein>
<dbReference type="InterPro" id="IPR052523">
    <property type="entry name" value="Trichothecene_AcTrans"/>
</dbReference>
<accession>A0AA40CQN8</accession>
<reference evidence="2" key="1">
    <citation type="submission" date="2023-06" db="EMBL/GenBank/DDBJ databases">
        <title>Multi-omics analyses reveal the molecular pathogenesis toolkit of Lasiodiplodia hormozganensis, a cross-kingdom pathogen.</title>
        <authorList>
            <person name="Felix C."/>
            <person name="Meneses R."/>
            <person name="Goncalves M.F.M."/>
            <person name="Tilleman L."/>
            <person name="Duarte A.S."/>
            <person name="Jorrin-Novo J.V."/>
            <person name="Van De Peer Y."/>
            <person name="Deforce D."/>
            <person name="Van Nieuwerburgh F."/>
            <person name="Esteves A.C."/>
            <person name="Alves A."/>
        </authorList>
    </citation>
    <scope>NUCLEOTIDE SEQUENCE</scope>
    <source>
        <strain evidence="2">CBS 339.90</strain>
    </source>
</reference>
<keyword evidence="3" id="KW-1185">Reference proteome</keyword>
<organism evidence="2 3">
    <name type="scientific">Lasiodiplodia hormozganensis</name>
    <dbReference type="NCBI Taxonomy" id="869390"/>
    <lineage>
        <taxon>Eukaryota</taxon>
        <taxon>Fungi</taxon>
        <taxon>Dikarya</taxon>
        <taxon>Ascomycota</taxon>
        <taxon>Pezizomycotina</taxon>
        <taxon>Dothideomycetes</taxon>
        <taxon>Dothideomycetes incertae sedis</taxon>
        <taxon>Botryosphaeriales</taxon>
        <taxon>Botryosphaeriaceae</taxon>
        <taxon>Lasiodiplodia</taxon>
    </lineage>
</organism>
<comment type="caution">
    <text evidence="2">The sequence shown here is derived from an EMBL/GenBank/DDBJ whole genome shotgun (WGS) entry which is preliminary data.</text>
</comment>
<proteinExistence type="predicted"/>